<gene>
    <name evidence="2" type="ORF">PG993_012009</name>
</gene>
<protein>
    <recommendedName>
        <fullName evidence="1">DUF6546 domain-containing protein</fullName>
    </recommendedName>
</protein>
<keyword evidence="3" id="KW-1185">Reference proteome</keyword>
<proteinExistence type="predicted"/>
<dbReference type="EMBL" id="JAQQWK010000011">
    <property type="protein sequence ID" value="KAK8023943.1"/>
    <property type="molecule type" value="Genomic_DNA"/>
</dbReference>
<dbReference type="Pfam" id="PF20183">
    <property type="entry name" value="DUF6546"/>
    <property type="match status" value="1"/>
</dbReference>
<evidence type="ECO:0000259" key="1">
    <source>
        <dbReference type="Pfam" id="PF20183"/>
    </source>
</evidence>
<reference evidence="2 3" key="1">
    <citation type="submission" date="2023-01" db="EMBL/GenBank/DDBJ databases">
        <title>Analysis of 21 Apiospora genomes using comparative genomics revels a genus with tremendous synthesis potential of carbohydrate active enzymes and secondary metabolites.</title>
        <authorList>
            <person name="Sorensen T."/>
        </authorList>
    </citation>
    <scope>NUCLEOTIDE SEQUENCE [LARGE SCALE GENOMIC DNA]</scope>
    <source>
        <strain evidence="2 3">CBS 33761</strain>
    </source>
</reference>
<evidence type="ECO:0000313" key="3">
    <source>
        <dbReference type="Proteomes" id="UP001444661"/>
    </source>
</evidence>
<evidence type="ECO:0000313" key="2">
    <source>
        <dbReference type="EMBL" id="KAK8023943.1"/>
    </source>
</evidence>
<dbReference type="Proteomes" id="UP001444661">
    <property type="component" value="Unassembled WGS sequence"/>
</dbReference>
<name>A0ABR1S1E3_9PEZI</name>
<dbReference type="InterPro" id="IPR046676">
    <property type="entry name" value="DUF6546"/>
</dbReference>
<feature type="domain" description="DUF6546" evidence="1">
    <location>
        <begin position="358"/>
        <end position="420"/>
    </location>
</feature>
<organism evidence="2 3">
    <name type="scientific">Apiospora rasikravindrae</name>
    <dbReference type="NCBI Taxonomy" id="990691"/>
    <lineage>
        <taxon>Eukaryota</taxon>
        <taxon>Fungi</taxon>
        <taxon>Dikarya</taxon>
        <taxon>Ascomycota</taxon>
        <taxon>Pezizomycotina</taxon>
        <taxon>Sordariomycetes</taxon>
        <taxon>Xylariomycetidae</taxon>
        <taxon>Amphisphaeriales</taxon>
        <taxon>Apiosporaceae</taxon>
        <taxon>Apiospora</taxon>
    </lineage>
</organism>
<accession>A0ABR1S1E3</accession>
<comment type="caution">
    <text evidence="2">The sequence shown here is derived from an EMBL/GenBank/DDBJ whole genome shotgun (WGS) entry which is preliminary data.</text>
</comment>
<sequence length="438" mass="49361">MDRLPPEIQGEILHLACDVSDEKERCSYATVSRTWQAFVERANFSTLYLNQARLEEAQAEGIITPVRQSCIRCIKFDALLPDEHCRVNIETVSKGSSEAISESVAKLLEALKTWSSPPCGIELILNLRYEGERGPDPGRGRAFRLALFTSFVSLPQNAYCQMPEVPSVTKFTHGRDWPDKLCLAPKASCEIASRFPNLQAIDWNFVQGYKVVYGDNDVREERRKDFATGISILPESIRDVYISGDYFEDAFVNTPCQKGTPDPLGLALRGLMKQLEHLTLTIPIGSELFNDPDLSQECEEPLWPRLHEISIATGGRTPQGHDLFDLQSFVPLMGNRTEAQYRVGHPFKQGEVWCLALAHAAAHMPKLRLINIWWANTTGTSLEYRVEPDSSGATFQIKSSPGLSISTEIQNEWWKAARVHIREGGVYISWLRMRDCDT</sequence>